<feature type="transmembrane region" description="Helical" evidence="8">
    <location>
        <begin position="241"/>
        <end position="260"/>
    </location>
</feature>
<dbReference type="Proteomes" id="UP000176244">
    <property type="component" value="Unassembled WGS sequence"/>
</dbReference>
<evidence type="ECO:0000256" key="4">
    <source>
        <dbReference type="ARBA" id="ARBA00022475"/>
    </source>
</evidence>
<feature type="transmembrane region" description="Helical" evidence="8">
    <location>
        <begin position="158"/>
        <end position="175"/>
    </location>
</feature>
<name>A0A1F2PJ76_9FIRM</name>
<evidence type="ECO:0000256" key="7">
    <source>
        <dbReference type="ARBA" id="ARBA00023136"/>
    </source>
</evidence>
<feature type="transmembrane region" description="Helical" evidence="8">
    <location>
        <begin position="212"/>
        <end position="235"/>
    </location>
</feature>
<feature type="transmembrane region" description="Helical" evidence="8">
    <location>
        <begin position="104"/>
        <end position="124"/>
    </location>
</feature>
<evidence type="ECO:0000256" key="3">
    <source>
        <dbReference type="ARBA" id="ARBA00022448"/>
    </source>
</evidence>
<feature type="transmembrane region" description="Helical" evidence="8">
    <location>
        <begin position="368"/>
        <end position="394"/>
    </location>
</feature>
<feature type="transmembrane region" description="Helical" evidence="8">
    <location>
        <begin position="487"/>
        <end position="509"/>
    </location>
</feature>
<dbReference type="PANTHER" id="PTHR30003">
    <property type="entry name" value="L-LACTATE PERMEASE"/>
    <property type="match status" value="1"/>
</dbReference>
<accession>A0A1F2PJ76</accession>
<evidence type="ECO:0000256" key="8">
    <source>
        <dbReference type="RuleBase" id="RU365092"/>
    </source>
</evidence>
<feature type="transmembrane region" description="Helical" evidence="8">
    <location>
        <begin position="400"/>
        <end position="417"/>
    </location>
</feature>
<feature type="transmembrane region" description="Helical" evidence="8">
    <location>
        <begin position="31"/>
        <end position="49"/>
    </location>
</feature>
<feature type="transmembrane region" description="Helical" evidence="8">
    <location>
        <begin position="6"/>
        <end position="24"/>
    </location>
</feature>
<evidence type="ECO:0000313" key="10">
    <source>
        <dbReference type="Proteomes" id="UP000176244"/>
    </source>
</evidence>
<feature type="transmembrane region" description="Helical" evidence="8">
    <location>
        <begin position="181"/>
        <end position="200"/>
    </location>
</feature>
<dbReference type="Pfam" id="PF02652">
    <property type="entry name" value="Lactate_perm"/>
    <property type="match status" value="1"/>
</dbReference>
<protein>
    <recommendedName>
        <fullName evidence="8">L-lactate permease</fullName>
    </recommendedName>
</protein>
<comment type="function">
    <text evidence="8">Uptake of L-lactate across the membrane. Can also transport D-lactate and glycolate.</text>
</comment>
<comment type="subcellular location">
    <subcellularLocation>
        <location evidence="1 8">Cell membrane</location>
        <topology evidence="1 8">Multi-pass membrane protein</topology>
    </subcellularLocation>
</comment>
<evidence type="ECO:0000256" key="5">
    <source>
        <dbReference type="ARBA" id="ARBA00022692"/>
    </source>
</evidence>
<evidence type="ECO:0000256" key="1">
    <source>
        <dbReference type="ARBA" id="ARBA00004651"/>
    </source>
</evidence>
<keyword evidence="5 8" id="KW-0812">Transmembrane</keyword>
<feature type="transmembrane region" description="Helical" evidence="8">
    <location>
        <begin position="280"/>
        <end position="304"/>
    </location>
</feature>
<keyword evidence="3 8" id="KW-0813">Transport</keyword>
<dbReference type="PANTHER" id="PTHR30003:SF0">
    <property type="entry name" value="GLYCOLATE PERMEASE GLCA-RELATED"/>
    <property type="match status" value="1"/>
</dbReference>
<organism evidence="9 10">
    <name type="scientific">Acetobacterium wieringae</name>
    <dbReference type="NCBI Taxonomy" id="52694"/>
    <lineage>
        <taxon>Bacteria</taxon>
        <taxon>Bacillati</taxon>
        <taxon>Bacillota</taxon>
        <taxon>Clostridia</taxon>
        <taxon>Eubacteriales</taxon>
        <taxon>Eubacteriaceae</taxon>
        <taxon>Acetobacterium</taxon>
    </lineage>
</organism>
<dbReference type="RefSeq" id="WP_070370464.1">
    <property type="nucleotide sequence ID" value="NZ_LKEU01000023.1"/>
</dbReference>
<feature type="transmembrane region" description="Helical" evidence="8">
    <location>
        <begin position="61"/>
        <end position="83"/>
    </location>
</feature>
<dbReference type="STRING" id="52694.ACWI_11270"/>
<feature type="transmembrane region" description="Helical" evidence="8">
    <location>
        <begin position="130"/>
        <end position="151"/>
    </location>
</feature>
<dbReference type="GO" id="GO:0015295">
    <property type="term" value="F:solute:proton symporter activity"/>
    <property type="evidence" value="ECO:0007669"/>
    <property type="project" value="TreeGrafter"/>
</dbReference>
<keyword evidence="7 8" id="KW-0472">Membrane</keyword>
<dbReference type="AlphaFoldDB" id="A0A1F2PJ76"/>
<gene>
    <name evidence="9" type="primary">lutP</name>
    <name evidence="9" type="ORF">ACWI_11270</name>
</gene>
<dbReference type="GO" id="GO:0015129">
    <property type="term" value="F:lactate transmembrane transporter activity"/>
    <property type="evidence" value="ECO:0007669"/>
    <property type="project" value="UniProtKB-UniRule"/>
</dbReference>
<keyword evidence="6 8" id="KW-1133">Transmembrane helix</keyword>
<evidence type="ECO:0000256" key="2">
    <source>
        <dbReference type="ARBA" id="ARBA00010100"/>
    </source>
</evidence>
<evidence type="ECO:0000256" key="6">
    <source>
        <dbReference type="ARBA" id="ARBA00022989"/>
    </source>
</evidence>
<dbReference type="OrthoDB" id="9761056at2"/>
<sequence length="513" mass="53477">MDNLLLFFIALIPVIWLIVSLGVLKIPGQKACPIALAMTIGLSILVWQMPVLDSLTAALEGAAMAIWPIFLVIIAAVFTYNLVTHTGGMETIKKMMSSVSTDQRILVLILAWGFGGFLEAIAGFGTAVAIPASILAALGFNPVFAAIICLIANTTPTAFGAIGLPVSTLASVTGLNVNDLSFTIAIQLFVMIVIIPFILVSITGKSVKAIKGVFLITLMAGLSFGLPQIFVAKYLGAELPAIVGSVICMAVVITMAKVFYKDTAAKNIEKIPLKTAVMAWLPFILVFAIIILCSSLFPAINGLLKQVSTTVQIYTGPHGKPMTFYWLATPGTLIIIATYLGGLIQGVKFGTISTILGKTVKQMFKSAITIMSIVALAKVMGYSGMIGVIAQILVLVTGDFYPLIAPLIGALGTFVTGSDTSANVLFGGLQVEAANAIGMSPYWLAAANTAGATAGKMISPQSIAVATAATGIIGSEGKILQATMKVCAVYVIIIGLVVYFGAPLIVGLLSTFG</sequence>
<dbReference type="GO" id="GO:0005886">
    <property type="term" value="C:plasma membrane"/>
    <property type="evidence" value="ECO:0007669"/>
    <property type="project" value="UniProtKB-SubCell"/>
</dbReference>
<reference evidence="9 10" key="1">
    <citation type="submission" date="2015-09" db="EMBL/GenBank/DDBJ databases">
        <title>Genome sequence of Acetobacterium wieringae DSM 1911.</title>
        <authorList>
            <person name="Poehlein A."/>
            <person name="Bengelsdorf F.R."/>
            <person name="Schiel-Bengelsdorf B."/>
            <person name="Duerre P."/>
            <person name="Daniel R."/>
        </authorList>
    </citation>
    <scope>NUCLEOTIDE SEQUENCE [LARGE SCALE GENOMIC DNA]</scope>
    <source>
        <strain evidence="9 10">DSM 1911</strain>
    </source>
</reference>
<keyword evidence="4 8" id="KW-1003">Cell membrane</keyword>
<dbReference type="InterPro" id="IPR003804">
    <property type="entry name" value="Lactate_perm"/>
</dbReference>
<proteinExistence type="inferred from homology"/>
<dbReference type="NCBIfam" id="TIGR00795">
    <property type="entry name" value="lctP"/>
    <property type="match status" value="1"/>
</dbReference>
<comment type="caution">
    <text evidence="9">The sequence shown here is derived from an EMBL/GenBank/DDBJ whole genome shotgun (WGS) entry which is preliminary data.</text>
</comment>
<evidence type="ECO:0000313" key="9">
    <source>
        <dbReference type="EMBL" id="OFV71398.1"/>
    </source>
</evidence>
<dbReference type="EMBL" id="LKEU01000023">
    <property type="protein sequence ID" value="OFV71398.1"/>
    <property type="molecule type" value="Genomic_DNA"/>
</dbReference>
<feature type="transmembrane region" description="Helical" evidence="8">
    <location>
        <begin position="324"/>
        <end position="347"/>
    </location>
</feature>
<comment type="similarity">
    <text evidence="2 8">Belongs to the lactate permease family.</text>
</comment>